<accession>A0A0V1EMK4</accession>
<organism evidence="2 5">
    <name type="scientific">Trichinella pseudospiralis</name>
    <name type="common">Parasitic roundworm</name>
    <dbReference type="NCBI Taxonomy" id="6337"/>
    <lineage>
        <taxon>Eukaryota</taxon>
        <taxon>Metazoa</taxon>
        <taxon>Ecdysozoa</taxon>
        <taxon>Nematoda</taxon>
        <taxon>Enoplea</taxon>
        <taxon>Dorylaimia</taxon>
        <taxon>Trichinellida</taxon>
        <taxon>Trichinellidae</taxon>
        <taxon>Trichinella</taxon>
    </lineage>
</organism>
<evidence type="ECO:0000313" key="6">
    <source>
        <dbReference type="Proteomes" id="UP000054805"/>
    </source>
</evidence>
<evidence type="ECO:0000313" key="2">
    <source>
        <dbReference type="EMBL" id="KRY74690.1"/>
    </source>
</evidence>
<keyword evidence="1" id="KW-1133">Transmembrane helix</keyword>
<evidence type="ECO:0000313" key="3">
    <source>
        <dbReference type="EMBL" id="KRZ06034.1"/>
    </source>
</evidence>
<proteinExistence type="predicted"/>
<evidence type="ECO:0000313" key="4">
    <source>
        <dbReference type="EMBL" id="KRZ44452.1"/>
    </source>
</evidence>
<keyword evidence="1" id="KW-0472">Membrane</keyword>
<evidence type="ECO:0000256" key="1">
    <source>
        <dbReference type="SAM" id="Phobius"/>
    </source>
</evidence>
<dbReference type="EMBL" id="JYDR01000023">
    <property type="protein sequence ID" value="KRY74690.1"/>
    <property type="molecule type" value="Genomic_DNA"/>
</dbReference>
<dbReference type="Proteomes" id="UP000054632">
    <property type="component" value="Unassembled WGS sequence"/>
</dbReference>
<evidence type="ECO:0000313" key="5">
    <source>
        <dbReference type="Proteomes" id="UP000054632"/>
    </source>
</evidence>
<feature type="transmembrane region" description="Helical" evidence="1">
    <location>
        <begin position="37"/>
        <end position="57"/>
    </location>
</feature>
<dbReference type="EMBL" id="JYDV01000006">
    <property type="protein sequence ID" value="KRZ44452.1"/>
    <property type="molecule type" value="Genomic_DNA"/>
</dbReference>
<evidence type="ECO:0008006" key="7">
    <source>
        <dbReference type="Google" id="ProtNLM"/>
    </source>
</evidence>
<gene>
    <name evidence="2" type="ORF">T4A_9385</name>
    <name evidence="3" type="ORF">T4B_15413</name>
    <name evidence="4" type="ORF">T4C_1706</name>
</gene>
<keyword evidence="6" id="KW-1185">Reference proteome</keyword>
<dbReference type="AlphaFoldDB" id="A0A0V1EMK4"/>
<protein>
    <recommendedName>
        <fullName evidence="7">PiggyBac transposable element-derived protein domain-containing protein</fullName>
    </recommendedName>
</protein>
<keyword evidence="1" id="KW-0812">Transmembrane</keyword>
<sequence length="59" mass="6825">MTSCHAKLKTDKQKNDKRPNIISDYNLGVDRIKSSRYAMLMLYLIADMCINSSFILMSH</sequence>
<comment type="caution">
    <text evidence="2">The sequence shown here is derived from an EMBL/GenBank/DDBJ whole genome shotgun (WGS) entry which is preliminary data.</text>
</comment>
<reference evidence="5 6" key="1">
    <citation type="submission" date="2015-01" db="EMBL/GenBank/DDBJ databases">
        <title>Evolution of Trichinella species and genotypes.</title>
        <authorList>
            <person name="Korhonen P.K."/>
            <person name="Edoardo P."/>
            <person name="Giuseppe L.R."/>
            <person name="Gasser R.B."/>
        </authorList>
    </citation>
    <scope>NUCLEOTIDE SEQUENCE [LARGE SCALE GENOMIC DNA]</scope>
    <source>
        <strain evidence="2">ISS13</strain>
        <strain evidence="4">ISS176</strain>
        <strain evidence="3">ISS588</strain>
    </source>
</reference>
<dbReference type="Proteomes" id="UP000054826">
    <property type="component" value="Unassembled WGS sequence"/>
</dbReference>
<name>A0A0V1EMK4_TRIPS</name>
<dbReference type="EMBL" id="JYDS01000448">
    <property type="protein sequence ID" value="KRZ06034.1"/>
    <property type="molecule type" value="Genomic_DNA"/>
</dbReference>
<dbReference type="Proteomes" id="UP000054805">
    <property type="component" value="Unassembled WGS sequence"/>
</dbReference>